<dbReference type="SUPFAM" id="SSF48371">
    <property type="entry name" value="ARM repeat"/>
    <property type="match status" value="1"/>
</dbReference>
<dbReference type="InterPro" id="IPR056842">
    <property type="entry name" value="THADA-like_TPR_C"/>
</dbReference>
<organism evidence="6 7">
    <name type="scientific">Blumeria hordei</name>
    <name type="common">Barley powdery mildew</name>
    <name type="synonym">Blumeria graminis f. sp. hordei</name>
    <dbReference type="NCBI Taxonomy" id="2867405"/>
    <lineage>
        <taxon>Eukaryota</taxon>
        <taxon>Fungi</taxon>
        <taxon>Dikarya</taxon>
        <taxon>Ascomycota</taxon>
        <taxon>Pezizomycotina</taxon>
        <taxon>Leotiomycetes</taxon>
        <taxon>Erysiphales</taxon>
        <taxon>Erysiphaceae</taxon>
        <taxon>Blumeria</taxon>
    </lineage>
</organism>
<dbReference type="GO" id="GO:0030488">
    <property type="term" value="P:tRNA methylation"/>
    <property type="evidence" value="ECO:0007669"/>
    <property type="project" value="TreeGrafter"/>
</dbReference>
<dbReference type="InterPro" id="IPR011989">
    <property type="entry name" value="ARM-like"/>
</dbReference>
<reference evidence="6 7" key="1">
    <citation type="submission" date="2017-11" db="EMBL/GenBank/DDBJ databases">
        <authorList>
            <person name="Kracher B."/>
        </authorList>
    </citation>
    <scope>NUCLEOTIDE SEQUENCE [LARGE SCALE GENOMIC DNA]</scope>
    <source>
        <strain evidence="6 7">RACE1</strain>
    </source>
</reference>
<evidence type="ECO:0000313" key="7">
    <source>
        <dbReference type="Proteomes" id="UP000275772"/>
    </source>
</evidence>
<dbReference type="Gene3D" id="1.25.10.10">
    <property type="entry name" value="Leucine-rich Repeat Variant"/>
    <property type="match status" value="1"/>
</dbReference>
<dbReference type="GO" id="GO:0005829">
    <property type="term" value="C:cytosol"/>
    <property type="evidence" value="ECO:0007669"/>
    <property type="project" value="TreeGrafter"/>
</dbReference>
<evidence type="ECO:0000313" key="6">
    <source>
        <dbReference type="EMBL" id="SZF06009.1"/>
    </source>
</evidence>
<gene>
    <name evidence="6" type="ORF">BLGHR1_16812</name>
</gene>
<evidence type="ECO:0000259" key="3">
    <source>
        <dbReference type="Pfam" id="PF10350"/>
    </source>
</evidence>
<dbReference type="PANTHER" id="PTHR14387:SF0">
    <property type="entry name" value="DUF2428 DOMAIN-CONTAINING PROTEIN"/>
    <property type="match status" value="1"/>
</dbReference>
<sequence length="1644" mass="186696">MKKIGKNSSLAASDLKLVLKRLEEQPCQLQEQSFQNSFSLFLGNAQQQGEEFSDQCNLLCSFVEQCNRSQSYTLKEISTSEIVGYELFCLFLELRDKNLHRSMRRILGLVSTLLVFNRDKAISNTLKDSVIKRTLSIICHQSSKHSVKLALKSLDFFLGKATILLSEIIPIYQKTVSFPKASLFTEGNTSNFYCDHFISEIFKWMSMSEISPTAGKLLVIIFQETRNYPQNSSFADISHISWQKWVQRVIQKEPYLLENVKNHLLPTLFSSDRLGSLEFLEDLNRKIIEPQPQSEEFDTLILLRLTALEIGKKMGLVTESANMLFKAPIKSSNFIVLDENKLEPLLSHASPAVRSLSYSVLVSSASPLRPFSPLSLRVIESKIHILYSDTDVKFRNEILSTSKQLIERLRGSTTFLSREISSIKSQLSNGTPLDTQALYNLEQAQSLLCHQRHFIKWILEFLLGELVPTASYQRHFTSLKTISLWIGSGILKNKADLLQAKKGGNETAWSFSIFLFSPEVLRLLMDLLVDPFEDIRNLASSILENWPSCELLETESSLDNSWRENIVVFPSCIRRAKPSSFSTELNLEHCERLAIVENFLKRAEMISNKTGRADYADGLAKAYKLYYSLQLSDLGRLELLSELIESLDRKVEISKKSLAQAVQAAPIHGNFATLNLIWESINPESLLFTTKKFDHNWLYNIQQRIVDLCNQIWISVGHILCNDSPEGHIPDEDFESEVTDSKNILSYSFRAIHESSKLLRTLVRKFMNYDDCSLMSPYFNLFSIIGGITFDQLSKLRHRGALSTVSLTFITCCDLVPKWQINVSGAKNILDRWLEEAFFCLQTQFSTTRRSAGIPSILTAIMSVMAKNDFEKTFIKLLKISENETQYLGVDQEQLPQVHALNCLKEVIKSTSTSSKVNAHISDSFEVVGKNIGSPIWAIRNSSLILLRSLIDNLMGTNDSKSTSETGWDGKSIKIQYEKYPTLSRMLLQLLQNERNALNEGKSYDPTALPAIGIIRRAGPPPELRENLYDLLFEILKSKVWHLREQAARAISTIQERTTELETVKTLLNPSRDSSNEQHGSILAAKFIVERIITTSYPLDCFNNLYIKINQLIFKIYNPSVLSEYLGIGNIVLDHILTHSDLNNKEEFDVHIRKLSESCWDSERSENFVQHLKELQFGSASVMFRCYQEYIKQKFLIAIILKDNLTAINAIYLIRSFGSDMIVSTLEHIISAFKNKTHIASFIEIHSVIIRVLEINNEADVICCVVDIISYIFTACGEDLTKRIEIFQPLVERIEDSIISVSKITPALIYAGLKFSGYSALLKLSSPSLTLAEKSQFIQNWARTLERASQTNQNFDSRYAVALAIQEFYACNHVKLDRIKTKQVTSKLDLILVTLLVDDDEQIRQTAAITVSSFLGRSLAPLAALDALFKYRIPNAGQCDQFGWDCLHQIIVFDLSVSKFNPQDPGIVLRNALTVDYSLFAVEEPNLFIDPCKMVNYYGKCFLEFLFNPEAELKSLYLGLPSEFEILLSWAASGLTELQQINLNCEVSSVPSLLRDSKSSILTVFVTIWKIIAAGKTARSYWQKNRHSINKFKHNSTVEKAVVDRWSKLIAQIEEGLAKVSCRPDIHESLGRFAANDYLIHDPV</sequence>
<dbReference type="InterPro" id="IPR016024">
    <property type="entry name" value="ARM-type_fold"/>
</dbReference>
<dbReference type="Pfam" id="PF25150">
    <property type="entry name" value="TPR_Trm732"/>
    <property type="match status" value="1"/>
</dbReference>
<dbReference type="VEuPathDB" id="FungiDB:BLGHR1_16812"/>
<keyword evidence="2" id="KW-0819">tRNA processing</keyword>
<accession>A0A383V1Y5</accession>
<dbReference type="InterPro" id="IPR051954">
    <property type="entry name" value="tRNA_methyltransferase_THADA"/>
</dbReference>
<name>A0A383V1Y5_BLUHO</name>
<comment type="similarity">
    <text evidence="1">Belongs to the THADA family.</text>
</comment>
<feature type="domain" description="tRNA (32-2'-O)-methyltransferase regulator THADA-like TPR repeats region" evidence="4">
    <location>
        <begin position="242"/>
        <end position="537"/>
    </location>
</feature>
<evidence type="ECO:0000259" key="4">
    <source>
        <dbReference type="Pfam" id="PF25150"/>
    </source>
</evidence>
<dbReference type="PANTHER" id="PTHR14387">
    <property type="entry name" value="THADA/DEATH RECEPTOR INTERACTING PROTEIN"/>
    <property type="match status" value="1"/>
</dbReference>
<evidence type="ECO:0000259" key="5">
    <source>
        <dbReference type="Pfam" id="PF25151"/>
    </source>
</evidence>
<dbReference type="Proteomes" id="UP000275772">
    <property type="component" value="Unassembled WGS sequence"/>
</dbReference>
<feature type="domain" description="tRNA (32-2'-O)-methyltransferase regulator THADA-like C-terminal TPR repeats region" evidence="5">
    <location>
        <begin position="940"/>
        <end position="1087"/>
    </location>
</feature>
<proteinExistence type="inferred from homology"/>
<evidence type="ECO:0000256" key="1">
    <source>
        <dbReference type="ARBA" id="ARBA00010409"/>
    </source>
</evidence>
<dbReference type="EMBL" id="UNSH01000086">
    <property type="protein sequence ID" value="SZF06009.1"/>
    <property type="molecule type" value="Genomic_DNA"/>
</dbReference>
<dbReference type="InterPro" id="IPR019442">
    <property type="entry name" value="THADA/TRM732_DUF2428"/>
</dbReference>
<dbReference type="InterPro" id="IPR056843">
    <property type="entry name" value="THADA-like_TPR"/>
</dbReference>
<feature type="domain" description="DUF2428" evidence="3">
    <location>
        <begin position="701"/>
        <end position="938"/>
    </location>
</feature>
<dbReference type="Pfam" id="PF25151">
    <property type="entry name" value="TPR_Trm732_C"/>
    <property type="match status" value="1"/>
</dbReference>
<protein>
    <submittedName>
        <fullName evidence="6">Uncharacterized protein</fullName>
    </submittedName>
</protein>
<dbReference type="Pfam" id="PF10350">
    <property type="entry name" value="DUF2428"/>
    <property type="match status" value="1"/>
</dbReference>
<evidence type="ECO:0000256" key="2">
    <source>
        <dbReference type="ARBA" id="ARBA00022694"/>
    </source>
</evidence>